<sequence>MANIPIQIQIIPRDAAVSILYGMSRIEAGNHVKIAKPAL</sequence>
<name>A0A1H3RRI3_9BURK</name>
<evidence type="ECO:0000313" key="2">
    <source>
        <dbReference type="Proteomes" id="UP000183417"/>
    </source>
</evidence>
<evidence type="ECO:0000313" key="1">
    <source>
        <dbReference type="EMBL" id="SDZ28312.1"/>
    </source>
</evidence>
<accession>A0A1H3RRI3</accession>
<dbReference type="Proteomes" id="UP000183417">
    <property type="component" value="Unassembled WGS sequence"/>
</dbReference>
<protein>
    <submittedName>
        <fullName evidence="1">Uncharacterized protein</fullName>
    </submittedName>
</protein>
<dbReference type="EMBL" id="FNPE01000016">
    <property type="protein sequence ID" value="SDZ28312.1"/>
    <property type="molecule type" value="Genomic_DNA"/>
</dbReference>
<gene>
    <name evidence="1" type="ORF">SAMN05421547_116135</name>
</gene>
<reference evidence="1 2" key="1">
    <citation type="submission" date="2016-10" db="EMBL/GenBank/DDBJ databases">
        <authorList>
            <person name="de Groot N.N."/>
        </authorList>
    </citation>
    <scope>NUCLEOTIDE SEQUENCE [LARGE SCALE GENOMIC DNA]</scope>
    <source>
        <strain evidence="1 2">LMG 24775</strain>
    </source>
</reference>
<dbReference type="AlphaFoldDB" id="A0A1H3RRI3"/>
<organism evidence="1 2">
    <name type="scientific">Delftia lacustris</name>
    <dbReference type="NCBI Taxonomy" id="558537"/>
    <lineage>
        <taxon>Bacteria</taxon>
        <taxon>Pseudomonadati</taxon>
        <taxon>Pseudomonadota</taxon>
        <taxon>Betaproteobacteria</taxon>
        <taxon>Burkholderiales</taxon>
        <taxon>Comamonadaceae</taxon>
        <taxon>Delftia</taxon>
    </lineage>
</organism>
<proteinExistence type="predicted"/>